<gene>
    <name evidence="2" type="primary">TTC1</name>
    <name evidence="2" type="ORF">LOCC1_G004613</name>
</gene>
<evidence type="ECO:0000313" key="2">
    <source>
        <dbReference type="EMBL" id="TVY42309.1"/>
    </source>
</evidence>
<feature type="compositionally biased region" description="Basic and acidic residues" evidence="1">
    <location>
        <begin position="1"/>
        <end position="19"/>
    </location>
</feature>
<name>A0A8H8UEU4_9HELO</name>
<evidence type="ECO:0000313" key="3">
    <source>
        <dbReference type="Proteomes" id="UP000443090"/>
    </source>
</evidence>
<accession>A0A8H8UEU4</accession>
<sequence length="274" mass="29997">MASRSEKFARKPAAKKDEVPTDPEPEEVIKFSPEEEANLLNESNDKKASANELFGKASFQDALDTYDAAVAACPNYLDYEIAVLKSNISACHLKLEDWKEAVKAASAALDGLDKLQGKGDEGKQDLEEVKEDDGEEIEEIVSEGATKAEDTSDKGKREADIERIRAKALMRRARARSEIGGWATLQGAEDDYNALSKMPNLSIGDRKIVQQQLVKIPPRRKAAQEEEMGEMMGKLKGLGNSILKPFGLSTDNFNMVKDESSGGYSMNFNQGGSS</sequence>
<keyword evidence="3" id="KW-1185">Reference proteome</keyword>
<proteinExistence type="predicted"/>
<dbReference type="OrthoDB" id="1872379at2759"/>
<organism evidence="2 3">
    <name type="scientific">Lachnellula occidentalis</name>
    <dbReference type="NCBI Taxonomy" id="215460"/>
    <lineage>
        <taxon>Eukaryota</taxon>
        <taxon>Fungi</taxon>
        <taxon>Dikarya</taxon>
        <taxon>Ascomycota</taxon>
        <taxon>Pezizomycotina</taxon>
        <taxon>Leotiomycetes</taxon>
        <taxon>Helotiales</taxon>
        <taxon>Lachnaceae</taxon>
        <taxon>Lachnellula</taxon>
    </lineage>
</organism>
<dbReference type="Gene3D" id="1.25.40.10">
    <property type="entry name" value="Tetratricopeptide repeat domain"/>
    <property type="match status" value="1"/>
</dbReference>
<protein>
    <submittedName>
        <fullName evidence="2">Tetratricopeptide repeat protein</fullName>
    </submittedName>
</protein>
<dbReference type="EMBL" id="QGMI01000336">
    <property type="protein sequence ID" value="TVY42309.1"/>
    <property type="molecule type" value="Genomic_DNA"/>
</dbReference>
<dbReference type="Proteomes" id="UP000443090">
    <property type="component" value="Unassembled WGS sequence"/>
</dbReference>
<feature type="compositionally biased region" description="Basic and acidic residues" evidence="1">
    <location>
        <begin position="146"/>
        <end position="159"/>
    </location>
</feature>
<feature type="region of interest" description="Disordered" evidence="1">
    <location>
        <begin position="116"/>
        <end position="159"/>
    </location>
</feature>
<feature type="compositionally biased region" description="Basic and acidic residues" evidence="1">
    <location>
        <begin position="116"/>
        <end position="127"/>
    </location>
</feature>
<dbReference type="InterPro" id="IPR052769">
    <property type="entry name" value="TPR_domain_protein"/>
</dbReference>
<reference evidence="2 3" key="1">
    <citation type="submission" date="2018-05" db="EMBL/GenBank/DDBJ databases">
        <title>Genome sequencing and assembly of the regulated plant pathogen Lachnellula willkommii and related sister species for the development of diagnostic species identification markers.</title>
        <authorList>
            <person name="Giroux E."/>
            <person name="Bilodeau G."/>
        </authorList>
    </citation>
    <scope>NUCLEOTIDE SEQUENCE [LARGE SCALE GENOMIC DNA]</scope>
    <source>
        <strain evidence="2 3">CBS 160.35</strain>
    </source>
</reference>
<dbReference type="SUPFAM" id="SSF48452">
    <property type="entry name" value="TPR-like"/>
    <property type="match status" value="1"/>
</dbReference>
<dbReference type="InterPro" id="IPR011990">
    <property type="entry name" value="TPR-like_helical_dom_sf"/>
</dbReference>
<dbReference type="PANTHER" id="PTHR46014">
    <property type="entry name" value="TETRATRICOPEPTIDE REPEAT PROTEIN 1"/>
    <property type="match status" value="1"/>
</dbReference>
<dbReference type="PANTHER" id="PTHR46014:SF1">
    <property type="entry name" value="TETRATRICOPEPTIDE REPEAT PROTEIN 1"/>
    <property type="match status" value="1"/>
</dbReference>
<feature type="compositionally biased region" description="Acidic residues" evidence="1">
    <location>
        <begin position="128"/>
        <end position="141"/>
    </location>
</feature>
<feature type="region of interest" description="Disordered" evidence="1">
    <location>
        <begin position="1"/>
        <end position="30"/>
    </location>
</feature>
<dbReference type="AlphaFoldDB" id="A0A8H8UEU4"/>
<comment type="caution">
    <text evidence="2">The sequence shown here is derived from an EMBL/GenBank/DDBJ whole genome shotgun (WGS) entry which is preliminary data.</text>
</comment>
<evidence type="ECO:0000256" key="1">
    <source>
        <dbReference type="SAM" id="MobiDB-lite"/>
    </source>
</evidence>